<dbReference type="GO" id="GO:0020037">
    <property type="term" value="F:heme binding"/>
    <property type="evidence" value="ECO:0007669"/>
    <property type="project" value="InterPro"/>
</dbReference>
<sequence length="203" mass="23212">MVVGKFSVLNRICPVLSSSRNFMPWAPVQLSSARCRGLSSVAGVAPSVGTIDSLTQPRPFSDIPGPRSWPILGTLPTVFTDPAYDSSRLPRFWESCFKKYGRIFKLHQLGQGDIVFICDPQDTEHLFKEMFDNPVRPFFFSIKNVRSNHKIKFFKEKGGGIFVEQGDSWWRVRKQVQVHAMKYRTVAHYLPQVDQVAQEFVSR</sequence>
<evidence type="ECO:0000256" key="5">
    <source>
        <dbReference type="ARBA" id="ARBA00023002"/>
    </source>
</evidence>
<dbReference type="SUPFAM" id="SSF48264">
    <property type="entry name" value="Cytochrome P450"/>
    <property type="match status" value="1"/>
</dbReference>
<evidence type="ECO:0000313" key="9">
    <source>
        <dbReference type="Proteomes" id="UP001445076"/>
    </source>
</evidence>
<dbReference type="EMBL" id="JARKIK010000042">
    <property type="protein sequence ID" value="KAK8737454.1"/>
    <property type="molecule type" value="Genomic_DNA"/>
</dbReference>
<comment type="similarity">
    <text evidence="2">Belongs to the cytochrome P450 family.</text>
</comment>
<reference evidence="8 9" key="1">
    <citation type="journal article" date="2024" name="BMC Genomics">
        <title>Genome assembly of redclaw crayfish (Cherax quadricarinatus) provides insights into its immune adaptation and hypoxia tolerance.</title>
        <authorList>
            <person name="Liu Z."/>
            <person name="Zheng J."/>
            <person name="Li H."/>
            <person name="Fang K."/>
            <person name="Wang S."/>
            <person name="He J."/>
            <person name="Zhou D."/>
            <person name="Weng S."/>
            <person name="Chi M."/>
            <person name="Gu Z."/>
            <person name="He J."/>
            <person name="Li F."/>
            <person name="Wang M."/>
        </authorList>
    </citation>
    <scope>NUCLEOTIDE SEQUENCE [LARGE SCALE GENOMIC DNA]</scope>
    <source>
        <strain evidence="8">ZL_2023a</strain>
    </source>
</reference>
<organism evidence="8 9">
    <name type="scientific">Cherax quadricarinatus</name>
    <name type="common">Australian red claw crayfish</name>
    <dbReference type="NCBI Taxonomy" id="27406"/>
    <lineage>
        <taxon>Eukaryota</taxon>
        <taxon>Metazoa</taxon>
        <taxon>Ecdysozoa</taxon>
        <taxon>Arthropoda</taxon>
        <taxon>Crustacea</taxon>
        <taxon>Multicrustacea</taxon>
        <taxon>Malacostraca</taxon>
        <taxon>Eumalacostraca</taxon>
        <taxon>Eucarida</taxon>
        <taxon>Decapoda</taxon>
        <taxon>Pleocyemata</taxon>
        <taxon>Astacidea</taxon>
        <taxon>Parastacoidea</taxon>
        <taxon>Parastacidae</taxon>
        <taxon>Cherax</taxon>
    </lineage>
</organism>
<proteinExistence type="inferred from homology"/>
<protein>
    <recommendedName>
        <fullName evidence="10">Cytochrome P450</fullName>
    </recommendedName>
</protein>
<dbReference type="Gene3D" id="1.10.630.10">
    <property type="entry name" value="Cytochrome P450"/>
    <property type="match status" value="1"/>
</dbReference>
<evidence type="ECO:0000256" key="3">
    <source>
        <dbReference type="ARBA" id="ARBA00022617"/>
    </source>
</evidence>
<keyword evidence="5" id="KW-0560">Oxidoreductase</keyword>
<comment type="caution">
    <text evidence="8">The sequence shown here is derived from an EMBL/GenBank/DDBJ whole genome shotgun (WGS) entry which is preliminary data.</text>
</comment>
<dbReference type="GO" id="GO:0004497">
    <property type="term" value="F:monooxygenase activity"/>
    <property type="evidence" value="ECO:0007669"/>
    <property type="project" value="UniProtKB-KW"/>
</dbReference>
<gene>
    <name evidence="8" type="ORF">OTU49_004494</name>
</gene>
<evidence type="ECO:0000256" key="1">
    <source>
        <dbReference type="ARBA" id="ARBA00001971"/>
    </source>
</evidence>
<keyword evidence="7" id="KW-0503">Monooxygenase</keyword>
<evidence type="ECO:0000256" key="7">
    <source>
        <dbReference type="ARBA" id="ARBA00023033"/>
    </source>
</evidence>
<evidence type="ECO:0000256" key="2">
    <source>
        <dbReference type="ARBA" id="ARBA00010617"/>
    </source>
</evidence>
<dbReference type="AlphaFoldDB" id="A0AAW0XAV4"/>
<dbReference type="GO" id="GO:0005506">
    <property type="term" value="F:iron ion binding"/>
    <property type="evidence" value="ECO:0007669"/>
    <property type="project" value="InterPro"/>
</dbReference>
<evidence type="ECO:0000313" key="8">
    <source>
        <dbReference type="EMBL" id="KAK8737454.1"/>
    </source>
</evidence>
<keyword evidence="4" id="KW-0479">Metal-binding</keyword>
<evidence type="ECO:0000256" key="4">
    <source>
        <dbReference type="ARBA" id="ARBA00022723"/>
    </source>
</evidence>
<keyword evidence="6" id="KW-0408">Iron</keyword>
<evidence type="ECO:0000256" key="6">
    <source>
        <dbReference type="ARBA" id="ARBA00023004"/>
    </source>
</evidence>
<dbReference type="GO" id="GO:0016705">
    <property type="term" value="F:oxidoreductase activity, acting on paired donors, with incorporation or reduction of molecular oxygen"/>
    <property type="evidence" value="ECO:0007669"/>
    <property type="project" value="InterPro"/>
</dbReference>
<dbReference type="Pfam" id="PF00067">
    <property type="entry name" value="p450"/>
    <property type="match status" value="1"/>
</dbReference>
<keyword evidence="9" id="KW-1185">Reference proteome</keyword>
<dbReference type="PANTHER" id="PTHR24279">
    <property type="entry name" value="CYTOCHROME P450"/>
    <property type="match status" value="1"/>
</dbReference>
<dbReference type="InterPro" id="IPR001128">
    <property type="entry name" value="Cyt_P450"/>
</dbReference>
<keyword evidence="3" id="KW-0349">Heme</keyword>
<dbReference type="InterPro" id="IPR036396">
    <property type="entry name" value="Cyt_P450_sf"/>
</dbReference>
<dbReference type="PANTHER" id="PTHR24279:SF120">
    <property type="entry name" value="CYTOCHROME P450"/>
    <property type="match status" value="1"/>
</dbReference>
<comment type="cofactor">
    <cofactor evidence="1">
        <name>heme</name>
        <dbReference type="ChEBI" id="CHEBI:30413"/>
    </cofactor>
</comment>
<dbReference type="Proteomes" id="UP001445076">
    <property type="component" value="Unassembled WGS sequence"/>
</dbReference>
<name>A0AAW0XAV4_CHEQU</name>
<dbReference type="InterPro" id="IPR050479">
    <property type="entry name" value="CYP11_CYP27_families"/>
</dbReference>
<evidence type="ECO:0008006" key="10">
    <source>
        <dbReference type="Google" id="ProtNLM"/>
    </source>
</evidence>
<accession>A0AAW0XAV4</accession>